<evidence type="ECO:0000313" key="2">
    <source>
        <dbReference type="Proteomes" id="UP001221597"/>
    </source>
</evidence>
<protein>
    <submittedName>
        <fullName evidence="1">Cytosolic protein</fullName>
    </submittedName>
</protein>
<keyword evidence="2" id="KW-1185">Reference proteome</keyword>
<evidence type="ECO:0000313" key="1">
    <source>
        <dbReference type="EMBL" id="WFT73467.1"/>
    </source>
</evidence>
<dbReference type="RefSeq" id="WP_283075475.1">
    <property type="nucleotide sequence ID" value="NZ_CP121671.1"/>
</dbReference>
<dbReference type="Proteomes" id="UP001221597">
    <property type="component" value="Chromosome"/>
</dbReference>
<proteinExistence type="predicted"/>
<reference evidence="1 2" key="1">
    <citation type="submission" date="2023-04" db="EMBL/GenBank/DDBJ databases">
        <title>Genome sequence of Halobacillus naozhouensis KACC 21980.</title>
        <authorList>
            <person name="Kim S."/>
            <person name="Heo J."/>
            <person name="Kwon S.-W."/>
        </authorList>
    </citation>
    <scope>NUCLEOTIDE SEQUENCE [LARGE SCALE GENOMIC DNA]</scope>
    <source>
        <strain evidence="1 2">KCTC 13234</strain>
    </source>
</reference>
<dbReference type="EMBL" id="CP121671">
    <property type="protein sequence ID" value="WFT73467.1"/>
    <property type="molecule type" value="Genomic_DNA"/>
</dbReference>
<name>A0ABY8IVU6_9BACI</name>
<sequence length="126" mass="14415">MKSFISRYFSNHAETSEEPHDKRLKTHYYKAKKDEVFRAVADLFPAPSEKAAVSNERGEITVNYKGNRKAFIVATIIMVRPFQTSVDFSVTSDSGGPVDFGFSDRLILQLYEQLDRQFPSLKSSER</sequence>
<accession>A0ABY8IVU6</accession>
<gene>
    <name evidence="1" type="ORF">P9989_13840</name>
</gene>
<organism evidence="1 2">
    <name type="scientific">Halobacillus naozhouensis</name>
    <dbReference type="NCBI Taxonomy" id="554880"/>
    <lineage>
        <taxon>Bacteria</taxon>
        <taxon>Bacillati</taxon>
        <taxon>Bacillota</taxon>
        <taxon>Bacilli</taxon>
        <taxon>Bacillales</taxon>
        <taxon>Bacillaceae</taxon>
        <taxon>Halobacillus</taxon>
    </lineage>
</organism>